<dbReference type="RefSeq" id="WP_052199811.1">
    <property type="nucleotide sequence ID" value="NZ_FTMC01000004.1"/>
</dbReference>
<dbReference type="EMBL" id="FTMC01000004">
    <property type="protein sequence ID" value="SIQ25385.1"/>
    <property type="molecule type" value="Genomic_DNA"/>
</dbReference>
<evidence type="ECO:0000256" key="4">
    <source>
        <dbReference type="ARBA" id="ARBA00022679"/>
    </source>
</evidence>
<keyword evidence="8" id="KW-0833">Ubl conjugation pathway</keyword>
<keyword evidence="5 12" id="KW-0812">Transmembrane</keyword>
<evidence type="ECO:0000256" key="2">
    <source>
        <dbReference type="ARBA" id="ARBA00004141"/>
    </source>
</evidence>
<dbReference type="GO" id="GO:0016567">
    <property type="term" value="P:protein ubiquitination"/>
    <property type="evidence" value="ECO:0007669"/>
    <property type="project" value="InterPro"/>
</dbReference>
<evidence type="ECO:0000259" key="13">
    <source>
        <dbReference type="Pfam" id="PF12483"/>
    </source>
</evidence>
<keyword evidence="7" id="KW-0863">Zinc-finger</keyword>
<evidence type="ECO:0000256" key="5">
    <source>
        <dbReference type="ARBA" id="ARBA00022692"/>
    </source>
</evidence>
<comment type="subcellular location">
    <subcellularLocation>
        <location evidence="2">Membrane</location>
        <topology evidence="2">Multi-pass membrane protein</topology>
    </subcellularLocation>
</comment>
<evidence type="ECO:0000256" key="10">
    <source>
        <dbReference type="ARBA" id="ARBA00022989"/>
    </source>
</evidence>
<dbReference type="GO" id="GO:0008270">
    <property type="term" value="F:zinc ion binding"/>
    <property type="evidence" value="ECO:0007669"/>
    <property type="project" value="UniProtKB-KW"/>
</dbReference>
<evidence type="ECO:0000256" key="8">
    <source>
        <dbReference type="ARBA" id="ARBA00022786"/>
    </source>
</evidence>
<evidence type="ECO:0000256" key="11">
    <source>
        <dbReference type="ARBA" id="ARBA00023136"/>
    </source>
</evidence>
<evidence type="ECO:0000313" key="15">
    <source>
        <dbReference type="Proteomes" id="UP000186079"/>
    </source>
</evidence>
<feature type="domain" description="E3 Ubiquitin ligase MUL1-like" evidence="13">
    <location>
        <begin position="82"/>
        <end position="175"/>
    </location>
</feature>
<keyword evidence="6" id="KW-0479">Metal-binding</keyword>
<keyword evidence="9" id="KW-0862">Zinc</keyword>
<feature type="transmembrane region" description="Helical" evidence="12">
    <location>
        <begin position="273"/>
        <end position="291"/>
    </location>
</feature>
<dbReference type="EC" id="2.3.2.27" evidence="3"/>
<gene>
    <name evidence="14" type="ORF">SAMN05421672_104170</name>
</gene>
<evidence type="ECO:0000313" key="14">
    <source>
        <dbReference type="EMBL" id="SIQ25385.1"/>
    </source>
</evidence>
<evidence type="ECO:0000256" key="9">
    <source>
        <dbReference type="ARBA" id="ARBA00022833"/>
    </source>
</evidence>
<evidence type="ECO:0000256" key="3">
    <source>
        <dbReference type="ARBA" id="ARBA00012483"/>
    </source>
</evidence>
<dbReference type="InterPro" id="IPR022170">
    <property type="entry name" value="MUL1-like"/>
</dbReference>
<dbReference type="GO" id="GO:0061630">
    <property type="term" value="F:ubiquitin protein ligase activity"/>
    <property type="evidence" value="ECO:0007669"/>
    <property type="project" value="UniProtKB-EC"/>
</dbReference>
<reference evidence="14 15" key="1">
    <citation type="submission" date="2017-01" db="EMBL/GenBank/DDBJ databases">
        <authorList>
            <person name="Mah S.A."/>
            <person name="Swanson W.J."/>
            <person name="Moy G.W."/>
            <person name="Vacquier V.D."/>
        </authorList>
    </citation>
    <scope>NUCLEOTIDE SEQUENCE [LARGE SCALE GENOMIC DNA]</scope>
    <source>
        <strain evidence="14 15">ATCC 29606</strain>
    </source>
</reference>
<evidence type="ECO:0000256" key="6">
    <source>
        <dbReference type="ARBA" id="ARBA00022723"/>
    </source>
</evidence>
<keyword evidence="14" id="KW-0436">Ligase</keyword>
<proteinExistence type="predicted"/>
<name>A0A1N6R960_9PSED</name>
<keyword evidence="4" id="KW-0808">Transferase</keyword>
<dbReference type="GO" id="GO:0016020">
    <property type="term" value="C:membrane"/>
    <property type="evidence" value="ECO:0007669"/>
    <property type="project" value="UniProtKB-SubCell"/>
</dbReference>
<dbReference type="Proteomes" id="UP000186079">
    <property type="component" value="Unassembled WGS sequence"/>
</dbReference>
<accession>A0A1N6R960</accession>
<evidence type="ECO:0000256" key="7">
    <source>
        <dbReference type="ARBA" id="ARBA00022771"/>
    </source>
</evidence>
<dbReference type="PROSITE" id="PS00018">
    <property type="entry name" value="EF_HAND_1"/>
    <property type="match status" value="1"/>
</dbReference>
<protein>
    <recommendedName>
        <fullName evidence="3">RING-type E3 ubiquitin transferase</fullName>
        <ecNumber evidence="3">2.3.2.27</ecNumber>
    </recommendedName>
</protein>
<keyword evidence="10 12" id="KW-1133">Transmembrane helix</keyword>
<keyword evidence="11 12" id="KW-0472">Membrane</keyword>
<comment type="catalytic activity">
    <reaction evidence="1">
        <text>S-ubiquitinyl-[E2 ubiquitin-conjugating enzyme]-L-cysteine + [acceptor protein]-L-lysine = [E2 ubiquitin-conjugating enzyme]-L-cysteine + N(6)-ubiquitinyl-[acceptor protein]-L-lysine.</text>
        <dbReference type="EC" id="2.3.2.27"/>
    </reaction>
</comment>
<dbReference type="AlphaFoldDB" id="A0A1N6R960"/>
<sequence length="295" mass="33192">MNVVHTLALFAGAVFACAAGGWNSVRCWSQARHLQDTPSSKIRSAAQGYVELAGLLQSAEQTQFGPLTGQPCLWWRYEIERYRTSGRSRRWQTLESGRSEAWLRLADSTGECVIDPRGAQVYPATRQVWEGTLRHPLRDASYGLLDGLFGARYRYTEERLHVGEYLYAIGEFQTESPASRSLDGEQARGAVVREWKADFTGLLRRFDANGNGRLDDEEWRLVQLAARLEAEQRHRQAARQPDWHRLAKPGEAQPFVLSSRGKEGAIRHLRRKALLSALVCLAAAGMTAVLLDRLL</sequence>
<dbReference type="InterPro" id="IPR018247">
    <property type="entry name" value="EF_Hand_1_Ca_BS"/>
</dbReference>
<organism evidence="14 15">
    <name type="scientific">Pseudomonas flexibilis</name>
    <dbReference type="NCBI Taxonomy" id="706570"/>
    <lineage>
        <taxon>Bacteria</taxon>
        <taxon>Pseudomonadati</taxon>
        <taxon>Pseudomonadota</taxon>
        <taxon>Gammaproteobacteria</taxon>
        <taxon>Pseudomonadales</taxon>
        <taxon>Pseudomonadaceae</taxon>
        <taxon>Pseudomonas</taxon>
    </lineage>
</organism>
<evidence type="ECO:0000256" key="1">
    <source>
        <dbReference type="ARBA" id="ARBA00000900"/>
    </source>
</evidence>
<dbReference type="GO" id="GO:0016874">
    <property type="term" value="F:ligase activity"/>
    <property type="evidence" value="ECO:0007669"/>
    <property type="project" value="UniProtKB-KW"/>
</dbReference>
<evidence type="ECO:0000256" key="12">
    <source>
        <dbReference type="SAM" id="Phobius"/>
    </source>
</evidence>
<dbReference type="Pfam" id="PF12483">
    <property type="entry name" value="GIDE"/>
    <property type="match status" value="1"/>
</dbReference>